<feature type="active site" description="Proton acceptor" evidence="2">
    <location>
        <position position="127"/>
    </location>
</feature>
<reference evidence="4 5" key="1">
    <citation type="submission" date="2016-11" db="EMBL/GenBank/DDBJ databases">
        <authorList>
            <person name="Jaros S."/>
            <person name="Januszkiewicz K."/>
            <person name="Wedrychowicz H."/>
        </authorList>
    </citation>
    <scope>NUCLEOTIDE SEQUENCE [LARGE SCALE GENOMIC DNA]</scope>
    <source>
        <strain evidence="4 5">IBRC-M 10683</strain>
    </source>
</reference>
<dbReference type="InterPro" id="IPR004175">
    <property type="entry name" value="RNA_CPDase"/>
</dbReference>
<dbReference type="GO" id="GO:0004113">
    <property type="term" value="F:2',3'-cyclic-nucleotide 3'-phosphodiesterase activity"/>
    <property type="evidence" value="ECO:0007669"/>
    <property type="project" value="InterPro"/>
</dbReference>
<dbReference type="EMBL" id="FQVW01000005">
    <property type="protein sequence ID" value="SHF80592.1"/>
    <property type="molecule type" value="Genomic_DNA"/>
</dbReference>
<comment type="catalytic activity">
    <reaction evidence="2">
        <text>a 3'-end 2',3'-cyclophospho-ribonucleotide-RNA + H2O = a 3'-end 2'-phospho-ribonucleotide-RNA + H(+)</text>
        <dbReference type="Rhea" id="RHEA:11828"/>
        <dbReference type="Rhea" id="RHEA-COMP:10464"/>
        <dbReference type="Rhea" id="RHEA-COMP:17353"/>
        <dbReference type="ChEBI" id="CHEBI:15377"/>
        <dbReference type="ChEBI" id="CHEBI:15378"/>
        <dbReference type="ChEBI" id="CHEBI:83064"/>
        <dbReference type="ChEBI" id="CHEBI:173113"/>
        <dbReference type="EC" id="3.1.4.58"/>
    </reaction>
</comment>
<dbReference type="PANTHER" id="PTHR35561:SF1">
    <property type="entry name" value="RNA 2',3'-CYCLIC PHOSPHODIESTERASE"/>
    <property type="match status" value="1"/>
</dbReference>
<feature type="active site" description="Proton donor" evidence="2">
    <location>
        <position position="42"/>
    </location>
</feature>
<feature type="short sequence motif" description="HXTX 2" evidence="2">
    <location>
        <begin position="127"/>
        <end position="130"/>
    </location>
</feature>
<dbReference type="STRING" id="930117.SAMN05216225_100590"/>
<accession>A0A1M5ENJ5</accession>
<dbReference type="HAMAP" id="MF_01940">
    <property type="entry name" value="RNA_CPDase"/>
    <property type="match status" value="1"/>
</dbReference>
<dbReference type="InterPro" id="IPR009097">
    <property type="entry name" value="Cyclic_Pdiesterase"/>
</dbReference>
<keyword evidence="4" id="KW-0436">Ligase</keyword>
<feature type="domain" description="Phosphoesterase HXTX" evidence="3">
    <location>
        <begin position="9"/>
        <end position="92"/>
    </location>
</feature>
<evidence type="ECO:0000259" key="3">
    <source>
        <dbReference type="Pfam" id="PF02834"/>
    </source>
</evidence>
<dbReference type="PANTHER" id="PTHR35561">
    <property type="entry name" value="RNA 2',3'-CYCLIC PHOSPHODIESTERASE"/>
    <property type="match status" value="1"/>
</dbReference>
<feature type="domain" description="Phosphoesterase HXTX" evidence="3">
    <location>
        <begin position="96"/>
        <end position="165"/>
    </location>
</feature>
<evidence type="ECO:0000256" key="1">
    <source>
        <dbReference type="ARBA" id="ARBA00022801"/>
    </source>
</evidence>
<proteinExistence type="inferred from homology"/>
<comment type="function">
    <text evidence="2">Hydrolyzes RNA 2',3'-cyclic phosphodiester to an RNA 2'-phosphomonoester.</text>
</comment>
<dbReference type="RefSeq" id="WP_234982564.1">
    <property type="nucleotide sequence ID" value="NZ_FQVW01000005.1"/>
</dbReference>
<feature type="short sequence motif" description="HXTX 1" evidence="2">
    <location>
        <begin position="42"/>
        <end position="45"/>
    </location>
</feature>
<gene>
    <name evidence="4" type="ORF">SAMN05216225_100590</name>
</gene>
<sequence length="186" mass="21744">MTSHYFIAIPLPRTLKETLVNWQKHFKDQLTYKQWPHMEDLHITLKFLGAVEPDQLSELIAQLKKIERLPKFELTVGNIGTFGKQSMPRVLWVGVEKNESLLKLQKKVEECATNIGFSKENRLYKPHITLAKKWNSEPIDDIDRLLCSFKKEQLEITVDEIVIYQIFPSRSPKYEVIRSYSLEGGN</sequence>
<dbReference type="Gene3D" id="3.90.1140.10">
    <property type="entry name" value="Cyclic phosphodiesterase"/>
    <property type="match status" value="1"/>
</dbReference>
<evidence type="ECO:0000256" key="2">
    <source>
        <dbReference type="HAMAP-Rule" id="MF_01940"/>
    </source>
</evidence>
<comment type="similarity">
    <text evidence="2">Belongs to the 2H phosphoesterase superfamily. ThpR family.</text>
</comment>
<dbReference type="GO" id="GO:0016874">
    <property type="term" value="F:ligase activity"/>
    <property type="evidence" value="ECO:0007669"/>
    <property type="project" value="UniProtKB-KW"/>
</dbReference>
<dbReference type="EC" id="3.1.4.58" evidence="2"/>
<keyword evidence="5" id="KW-1185">Reference proteome</keyword>
<dbReference type="SUPFAM" id="SSF55144">
    <property type="entry name" value="LigT-like"/>
    <property type="match status" value="1"/>
</dbReference>
<dbReference type="NCBIfam" id="TIGR02258">
    <property type="entry name" value="2_5_ligase"/>
    <property type="match status" value="1"/>
</dbReference>
<dbReference type="InterPro" id="IPR014051">
    <property type="entry name" value="Phosphoesterase_HXTX"/>
</dbReference>
<keyword evidence="1 2" id="KW-0378">Hydrolase</keyword>
<evidence type="ECO:0000313" key="4">
    <source>
        <dbReference type="EMBL" id="SHF80592.1"/>
    </source>
</evidence>
<dbReference type="AlphaFoldDB" id="A0A1M5ENJ5"/>
<organism evidence="4 5">
    <name type="scientific">Ornithinibacillus halophilus</name>
    <dbReference type="NCBI Taxonomy" id="930117"/>
    <lineage>
        <taxon>Bacteria</taxon>
        <taxon>Bacillati</taxon>
        <taxon>Bacillota</taxon>
        <taxon>Bacilli</taxon>
        <taxon>Bacillales</taxon>
        <taxon>Bacillaceae</taxon>
        <taxon>Ornithinibacillus</taxon>
    </lineage>
</organism>
<dbReference type="Proteomes" id="UP000183988">
    <property type="component" value="Unassembled WGS sequence"/>
</dbReference>
<name>A0A1M5ENJ5_9BACI</name>
<evidence type="ECO:0000313" key="5">
    <source>
        <dbReference type="Proteomes" id="UP000183988"/>
    </source>
</evidence>
<dbReference type="Pfam" id="PF02834">
    <property type="entry name" value="LigT_PEase"/>
    <property type="match status" value="2"/>
</dbReference>
<dbReference type="GO" id="GO:0008664">
    <property type="term" value="F:RNA 2',3'-cyclic 3'-phosphodiesterase activity"/>
    <property type="evidence" value="ECO:0007669"/>
    <property type="project" value="UniProtKB-EC"/>
</dbReference>
<protein>
    <recommendedName>
        <fullName evidence="2">RNA 2',3'-cyclic phosphodiesterase</fullName>
        <shortName evidence="2">RNA 2',3'-CPDase</shortName>
        <ecNumber evidence="2">3.1.4.58</ecNumber>
    </recommendedName>
</protein>